<reference evidence="1 2" key="1">
    <citation type="submission" date="2018-07" db="EMBL/GenBank/DDBJ databases">
        <title>Genome guided investigation of antibiotics producing actinomycetales strain isolated from a Macau mangrove ecosystem.</title>
        <authorList>
            <person name="Hu D."/>
        </authorList>
    </citation>
    <scope>NUCLEOTIDE SEQUENCE [LARGE SCALE GENOMIC DNA]</scope>
    <source>
        <strain evidence="1 2">2297</strain>
    </source>
</reference>
<evidence type="ECO:0000313" key="1">
    <source>
        <dbReference type="EMBL" id="RDD83917.1"/>
    </source>
</evidence>
<dbReference type="EMBL" id="QQBH01000060">
    <property type="protein sequence ID" value="RDD83917.1"/>
    <property type="molecule type" value="Genomic_DNA"/>
</dbReference>
<comment type="caution">
    <text evidence="1">The sequence shown here is derived from an EMBL/GenBank/DDBJ whole genome shotgun (WGS) entry which is preliminary data.</text>
</comment>
<accession>A0A369UTY6</accession>
<protein>
    <submittedName>
        <fullName evidence="1">Uncharacterized protein</fullName>
    </submittedName>
</protein>
<name>A0A369UTY6_9ACTN</name>
<evidence type="ECO:0000313" key="2">
    <source>
        <dbReference type="Proteomes" id="UP000253742"/>
    </source>
</evidence>
<organism evidence="1 2">
    <name type="scientific">Streptomyces parvulus</name>
    <dbReference type="NCBI Taxonomy" id="146923"/>
    <lineage>
        <taxon>Bacteria</taxon>
        <taxon>Bacillati</taxon>
        <taxon>Actinomycetota</taxon>
        <taxon>Actinomycetes</taxon>
        <taxon>Kitasatosporales</taxon>
        <taxon>Streptomycetaceae</taxon>
        <taxon>Streptomyces</taxon>
    </lineage>
</organism>
<dbReference type="AlphaFoldDB" id="A0A369UTY6"/>
<proteinExistence type="predicted"/>
<gene>
    <name evidence="1" type="ORF">DVZ84_38060</name>
</gene>
<sequence length="74" mass="8440">MAGTFISGEDRSMAFVGQMEDFALEYLPDSEMLEFLAEGLSLYRPWAGSPYWSESEMRQLLCDFTQEFGGHQDS</sequence>
<dbReference type="Proteomes" id="UP000253742">
    <property type="component" value="Unassembled WGS sequence"/>
</dbReference>